<comment type="subcellular location">
    <subcellularLocation>
        <location evidence="1">Mitochondrion membrane</location>
        <topology evidence="1">Multi-pass membrane protein</topology>
    </subcellularLocation>
</comment>
<feature type="transmembrane region" description="Helical" evidence="16">
    <location>
        <begin position="77"/>
        <end position="98"/>
    </location>
</feature>
<evidence type="ECO:0000256" key="14">
    <source>
        <dbReference type="ARBA" id="ARBA00031019"/>
    </source>
</evidence>
<evidence type="ECO:0000256" key="2">
    <source>
        <dbReference type="ARBA" id="ARBA00005698"/>
    </source>
</evidence>
<keyword evidence="7 16" id="KW-0812">Transmembrane</keyword>
<feature type="transmembrane region" description="Helical" evidence="16">
    <location>
        <begin position="21"/>
        <end position="40"/>
    </location>
</feature>
<keyword evidence="10 16" id="KW-1133">Transmembrane helix</keyword>
<evidence type="ECO:0000256" key="11">
    <source>
        <dbReference type="ARBA" id="ARBA00023027"/>
    </source>
</evidence>
<feature type="transmembrane region" description="Helical" evidence="16">
    <location>
        <begin position="46"/>
        <end position="65"/>
    </location>
</feature>
<evidence type="ECO:0000256" key="9">
    <source>
        <dbReference type="ARBA" id="ARBA00022982"/>
    </source>
</evidence>
<evidence type="ECO:0000256" key="4">
    <source>
        <dbReference type="ARBA" id="ARBA00021095"/>
    </source>
</evidence>
<keyword evidence="11" id="KW-0520">NAD</keyword>
<name>A0A1X9HF46_9SCAR</name>
<keyword evidence="6" id="KW-0679">Respiratory chain</keyword>
<evidence type="ECO:0000256" key="6">
    <source>
        <dbReference type="ARBA" id="ARBA00022660"/>
    </source>
</evidence>
<keyword evidence="5" id="KW-0813">Transport</keyword>
<evidence type="ECO:0000256" key="8">
    <source>
        <dbReference type="ARBA" id="ARBA00022967"/>
    </source>
</evidence>
<proteinExistence type="inferred from homology"/>
<feature type="transmembrane region" description="Helical" evidence="16">
    <location>
        <begin position="130"/>
        <end position="152"/>
    </location>
</feature>
<evidence type="ECO:0000256" key="1">
    <source>
        <dbReference type="ARBA" id="ARBA00004225"/>
    </source>
</evidence>
<evidence type="ECO:0000256" key="10">
    <source>
        <dbReference type="ARBA" id="ARBA00022989"/>
    </source>
</evidence>
<keyword evidence="8" id="KW-1278">Translocase</keyword>
<reference evidence="17" key="1">
    <citation type="submission" date="2016-02" db="EMBL/GenBank/DDBJ databases">
        <title>Phylogeny of the Onthophagini (Coleoptera:Scarabaeidae).</title>
        <authorList>
            <person name="Thijmen B."/>
            <person name="Alfried V.P."/>
        </authorList>
    </citation>
    <scope>NUCLEOTIDE SEQUENCE</scope>
</reference>
<dbReference type="EC" id="7.1.1.2" evidence="3"/>
<evidence type="ECO:0000256" key="7">
    <source>
        <dbReference type="ARBA" id="ARBA00022692"/>
    </source>
</evidence>
<organism evidence="17">
    <name type="scientific">Drepanocerus kirbyi</name>
    <dbReference type="NCBI Taxonomy" id="206859"/>
    <lineage>
        <taxon>Eukaryota</taxon>
        <taxon>Metazoa</taxon>
        <taxon>Ecdysozoa</taxon>
        <taxon>Arthropoda</taxon>
        <taxon>Hexapoda</taxon>
        <taxon>Insecta</taxon>
        <taxon>Pterygota</taxon>
        <taxon>Neoptera</taxon>
        <taxon>Endopterygota</taxon>
        <taxon>Coleoptera</taxon>
        <taxon>Polyphaga</taxon>
        <taxon>Scarabaeiformia</taxon>
        <taxon>Scarabaeidae</taxon>
        <taxon>Scarabaeinae</taxon>
        <taxon>Scarabaeinae incertae sedis</taxon>
        <taxon>Drepanocerus</taxon>
    </lineage>
</organism>
<dbReference type="PANTHER" id="PTHR11435:SF1">
    <property type="entry name" value="NADH-UBIQUINONE OXIDOREDUCTASE CHAIN 6"/>
    <property type="match status" value="1"/>
</dbReference>
<evidence type="ECO:0000256" key="12">
    <source>
        <dbReference type="ARBA" id="ARBA00023128"/>
    </source>
</evidence>
<gene>
    <name evidence="17" type="primary">nad6</name>
</gene>
<dbReference type="PANTHER" id="PTHR11435">
    <property type="entry name" value="NADH UBIQUINONE OXIDOREDUCTASE SUBUNIT ND6"/>
    <property type="match status" value="1"/>
</dbReference>
<dbReference type="AlphaFoldDB" id="A0A1X9HF46"/>
<dbReference type="EMBL" id="KU739491">
    <property type="protein sequence ID" value="AND96639.1"/>
    <property type="molecule type" value="Genomic_DNA"/>
</dbReference>
<sequence>MIMMMIMMFMSILIIWLKHPLSMGLILLIHTINMAMFMGYYHLNYWFSYILFLILIGSMLILFIYMTSVASNEKFNLSMKLFMFCSLNFLLYMIITLFHSPFYTKLNNKIEFSSKMNFSLIKYINFPNQLMYYLLIIYLLVCLIAIVQITNFKLGSLRSST</sequence>
<comment type="catalytic activity">
    <reaction evidence="15">
        <text>a ubiquinone + NADH + 5 H(+)(in) = a ubiquinol + NAD(+) + 4 H(+)(out)</text>
        <dbReference type="Rhea" id="RHEA:29091"/>
        <dbReference type="Rhea" id="RHEA-COMP:9565"/>
        <dbReference type="Rhea" id="RHEA-COMP:9566"/>
        <dbReference type="ChEBI" id="CHEBI:15378"/>
        <dbReference type="ChEBI" id="CHEBI:16389"/>
        <dbReference type="ChEBI" id="CHEBI:17976"/>
        <dbReference type="ChEBI" id="CHEBI:57540"/>
        <dbReference type="ChEBI" id="CHEBI:57945"/>
        <dbReference type="EC" id="7.1.1.2"/>
    </reaction>
</comment>
<evidence type="ECO:0000256" key="15">
    <source>
        <dbReference type="ARBA" id="ARBA00049551"/>
    </source>
</evidence>
<evidence type="ECO:0000256" key="5">
    <source>
        <dbReference type="ARBA" id="ARBA00022448"/>
    </source>
</evidence>
<evidence type="ECO:0000256" key="16">
    <source>
        <dbReference type="SAM" id="Phobius"/>
    </source>
</evidence>
<evidence type="ECO:0000256" key="13">
    <source>
        <dbReference type="ARBA" id="ARBA00023136"/>
    </source>
</evidence>
<keyword evidence="13 16" id="KW-0472">Membrane</keyword>
<dbReference type="GO" id="GO:0008137">
    <property type="term" value="F:NADH dehydrogenase (ubiquinone) activity"/>
    <property type="evidence" value="ECO:0007669"/>
    <property type="project" value="UniProtKB-EC"/>
</dbReference>
<dbReference type="GO" id="GO:0031966">
    <property type="term" value="C:mitochondrial membrane"/>
    <property type="evidence" value="ECO:0007669"/>
    <property type="project" value="UniProtKB-SubCell"/>
</dbReference>
<accession>A0A1X9HF46</accession>
<geneLocation type="mitochondrion" evidence="17"/>
<comment type="similarity">
    <text evidence="2">Belongs to the complex I subunit 6 family.</text>
</comment>
<dbReference type="InterPro" id="IPR050269">
    <property type="entry name" value="ComplexI_Subunit6"/>
</dbReference>
<keyword evidence="9" id="KW-0249">Electron transport</keyword>
<evidence type="ECO:0000313" key="17">
    <source>
        <dbReference type="EMBL" id="AND96639.1"/>
    </source>
</evidence>
<keyword evidence="12 17" id="KW-0496">Mitochondrion</keyword>
<protein>
    <recommendedName>
        <fullName evidence="4">NADH-ubiquinone oxidoreductase chain 6</fullName>
        <ecNumber evidence="3">7.1.1.2</ecNumber>
    </recommendedName>
    <alternativeName>
        <fullName evidence="14">NADH dehydrogenase subunit 6</fullName>
    </alternativeName>
</protein>
<evidence type="ECO:0000256" key="3">
    <source>
        <dbReference type="ARBA" id="ARBA00012944"/>
    </source>
</evidence>